<keyword evidence="8" id="KW-1185">Reference proteome</keyword>
<dbReference type="CDD" id="cd03885">
    <property type="entry name" value="M20_CPDG2"/>
    <property type="match status" value="1"/>
</dbReference>
<dbReference type="InterPro" id="IPR050072">
    <property type="entry name" value="Peptidase_M20A"/>
</dbReference>
<dbReference type="InterPro" id="IPR011650">
    <property type="entry name" value="Peptidase_M20_dimer"/>
</dbReference>
<evidence type="ECO:0000259" key="6">
    <source>
        <dbReference type="Pfam" id="PF07687"/>
    </source>
</evidence>
<dbReference type="InterPro" id="IPR002933">
    <property type="entry name" value="Peptidase_M20"/>
</dbReference>
<feature type="region of interest" description="Disordered" evidence="5">
    <location>
        <begin position="362"/>
        <end position="395"/>
    </location>
</feature>
<dbReference type="PROSITE" id="PS00758">
    <property type="entry name" value="ARGE_DAPE_CPG2_1"/>
    <property type="match status" value="1"/>
</dbReference>
<proteinExistence type="predicted"/>
<keyword evidence="2" id="KW-0479">Metal-binding</keyword>
<dbReference type="Gene3D" id="3.30.70.360">
    <property type="match status" value="1"/>
</dbReference>
<keyword evidence="3" id="KW-0378">Hydrolase</keyword>
<dbReference type="Pfam" id="PF01546">
    <property type="entry name" value="Peptidase_M20"/>
    <property type="match status" value="1"/>
</dbReference>
<sequence>MPALLADIERLVTCESPSSDLAAVARSAEVVAAVGADRLGAAPERIVLDGRTHLRWRLGSGPRRVLLLGHHDTVWPQGTLERLPFGIRDGVLRGPGCFDMKAGLAMAFHVLAALGAPDGVTLLVTGDEELGSPSSRELIESEAAGCAAALVLEASADGGALKTERKGVSRYEVLVRGRAAHAGLEPERGVNAAVESAHQILAVAALGDPATGTTVTPTLLSAGTSTNTVAAQGQFAVDVRVRDAAEQTRVDLALKALVPRIAGAEVEVTGGPNRPPLAAAASAALYGRAVELARRLGIAVPGSAAVGGASDGNFTAGIGIPTLDGLGAVGGGAHADDEHVIVGELPTRTALLASLVDDLLTSAGPPAPEATATGPAVPDPTPHHRQPTEFGGSTR</sequence>
<dbReference type="SUPFAM" id="SSF55031">
    <property type="entry name" value="Bacterial exopeptidase dimerisation domain"/>
    <property type="match status" value="1"/>
</dbReference>
<dbReference type="PANTHER" id="PTHR43808:SF9">
    <property type="entry name" value="BLL0789 PROTEIN"/>
    <property type="match status" value="1"/>
</dbReference>
<comment type="cofactor">
    <cofactor evidence="1">
        <name>Zn(2+)</name>
        <dbReference type="ChEBI" id="CHEBI:29105"/>
    </cofactor>
</comment>
<reference evidence="7 8" key="1">
    <citation type="submission" date="2020-08" db="EMBL/GenBank/DDBJ databases">
        <title>Genemic of Streptomyces polyaspartic.</title>
        <authorList>
            <person name="Liu W."/>
        </authorList>
    </citation>
    <scope>NUCLEOTIDE SEQUENCE [LARGE SCALE GENOMIC DNA]</scope>
    <source>
        <strain evidence="7 8">TRM66268-LWL</strain>
    </source>
</reference>
<accession>A0ABR7SNM3</accession>
<feature type="domain" description="Peptidase M20 dimerisation" evidence="6">
    <location>
        <begin position="163"/>
        <end position="258"/>
    </location>
</feature>
<comment type="caution">
    <text evidence="7">The sequence shown here is derived from an EMBL/GenBank/DDBJ whole genome shotgun (WGS) entry which is preliminary data.</text>
</comment>
<protein>
    <submittedName>
        <fullName evidence="7">M20 family metallopeptidase</fullName>
    </submittedName>
</protein>
<dbReference type="InterPro" id="IPR001261">
    <property type="entry name" value="ArgE/DapE_CS"/>
</dbReference>
<dbReference type="InterPro" id="IPR017150">
    <property type="entry name" value="Pept_M20_glutamate_carboxypep"/>
</dbReference>
<evidence type="ECO:0000256" key="4">
    <source>
        <dbReference type="ARBA" id="ARBA00022833"/>
    </source>
</evidence>
<dbReference type="Gene3D" id="3.40.630.10">
    <property type="entry name" value="Zn peptidases"/>
    <property type="match status" value="1"/>
</dbReference>
<evidence type="ECO:0000313" key="7">
    <source>
        <dbReference type="EMBL" id="MBC9716582.1"/>
    </source>
</evidence>
<evidence type="ECO:0000313" key="8">
    <source>
        <dbReference type="Proteomes" id="UP000642284"/>
    </source>
</evidence>
<dbReference type="EMBL" id="JACTVJ010000014">
    <property type="protein sequence ID" value="MBC9716582.1"/>
    <property type="molecule type" value="Genomic_DNA"/>
</dbReference>
<keyword evidence="4" id="KW-0862">Zinc</keyword>
<evidence type="ECO:0000256" key="3">
    <source>
        <dbReference type="ARBA" id="ARBA00022801"/>
    </source>
</evidence>
<name>A0ABR7SNM3_9ACTN</name>
<dbReference type="PIRSF" id="PIRSF037238">
    <property type="entry name" value="Carboxypeptidase_G2"/>
    <property type="match status" value="1"/>
</dbReference>
<dbReference type="SUPFAM" id="SSF53187">
    <property type="entry name" value="Zn-dependent exopeptidases"/>
    <property type="match status" value="1"/>
</dbReference>
<organism evidence="7 8">
    <name type="scientific">Streptomyces polyasparticus</name>
    <dbReference type="NCBI Taxonomy" id="2767826"/>
    <lineage>
        <taxon>Bacteria</taxon>
        <taxon>Bacillati</taxon>
        <taxon>Actinomycetota</taxon>
        <taxon>Actinomycetes</taxon>
        <taxon>Kitasatosporales</taxon>
        <taxon>Streptomycetaceae</taxon>
        <taxon>Streptomyces</taxon>
    </lineage>
</organism>
<dbReference type="Proteomes" id="UP000642284">
    <property type="component" value="Unassembled WGS sequence"/>
</dbReference>
<dbReference type="InterPro" id="IPR036264">
    <property type="entry name" value="Bact_exopeptidase_dim_dom"/>
</dbReference>
<evidence type="ECO:0000256" key="5">
    <source>
        <dbReference type="SAM" id="MobiDB-lite"/>
    </source>
</evidence>
<gene>
    <name evidence="7" type="ORF">H9Y04_29025</name>
</gene>
<evidence type="ECO:0000256" key="1">
    <source>
        <dbReference type="ARBA" id="ARBA00001947"/>
    </source>
</evidence>
<dbReference type="Pfam" id="PF07687">
    <property type="entry name" value="M20_dimer"/>
    <property type="match status" value="1"/>
</dbReference>
<dbReference type="PANTHER" id="PTHR43808">
    <property type="entry name" value="ACETYLORNITHINE DEACETYLASE"/>
    <property type="match status" value="1"/>
</dbReference>
<evidence type="ECO:0000256" key="2">
    <source>
        <dbReference type="ARBA" id="ARBA00022723"/>
    </source>
</evidence>